<dbReference type="PROSITE" id="PS51462">
    <property type="entry name" value="NUDIX"/>
    <property type="match status" value="1"/>
</dbReference>
<reference evidence="2" key="2">
    <citation type="journal article" date="2021" name="Microbiome">
        <title>Successional dynamics and alternative stable states in a saline activated sludge microbial community over 9 years.</title>
        <authorList>
            <person name="Wang Y."/>
            <person name="Ye J."/>
            <person name="Ju F."/>
            <person name="Liu L."/>
            <person name="Boyd J.A."/>
            <person name="Deng Y."/>
            <person name="Parks D.H."/>
            <person name="Jiang X."/>
            <person name="Yin X."/>
            <person name="Woodcroft B.J."/>
            <person name="Tyson G.W."/>
            <person name="Hugenholtz P."/>
            <person name="Polz M.F."/>
            <person name="Zhang T."/>
        </authorList>
    </citation>
    <scope>NUCLEOTIDE SEQUENCE</scope>
    <source>
        <strain evidence="2">HKST-UBA03</strain>
    </source>
</reference>
<protein>
    <submittedName>
        <fullName evidence="2">NUDIX domain-containing protein</fullName>
    </submittedName>
</protein>
<dbReference type="SUPFAM" id="SSF55811">
    <property type="entry name" value="Nudix"/>
    <property type="match status" value="1"/>
</dbReference>
<dbReference type="Proteomes" id="UP000751518">
    <property type="component" value="Unassembled WGS sequence"/>
</dbReference>
<dbReference type="InterPro" id="IPR015797">
    <property type="entry name" value="NUDIX_hydrolase-like_dom_sf"/>
</dbReference>
<dbReference type="Pfam" id="PF00293">
    <property type="entry name" value="NUDIX"/>
    <property type="match status" value="1"/>
</dbReference>
<sequence>METEELLDWVDENDQVIGEVERSVANSDPKYIHREVGILIHDAKGRVLVQRRSFKKKTDPGVWIMSVAGHVKSGVSPEQTAHEELREELGFDTDLKFIEKSLEKHSNETIFAYMYVGLYNGEPIIFDEDETEAVMFLDKDEFSRLCKNETVEEISKDYFLRYFKR</sequence>
<comment type="caution">
    <text evidence="2">The sequence shown here is derived from an EMBL/GenBank/DDBJ whole genome shotgun (WGS) entry which is preliminary data.</text>
</comment>
<proteinExistence type="predicted"/>
<accession>A0A955RRX6</accession>
<dbReference type="EMBL" id="JAGQKZ010000014">
    <property type="protein sequence ID" value="MCA9392005.1"/>
    <property type="molecule type" value="Genomic_DNA"/>
</dbReference>
<evidence type="ECO:0000313" key="2">
    <source>
        <dbReference type="EMBL" id="MCA9392005.1"/>
    </source>
</evidence>
<dbReference type="PANTHER" id="PTHR10885">
    <property type="entry name" value="ISOPENTENYL-DIPHOSPHATE DELTA-ISOMERASE"/>
    <property type="match status" value="1"/>
</dbReference>
<dbReference type="GO" id="GO:0003824">
    <property type="term" value="F:catalytic activity"/>
    <property type="evidence" value="ECO:0007669"/>
    <property type="project" value="UniProtKB-ARBA"/>
</dbReference>
<reference evidence="2" key="1">
    <citation type="submission" date="2020-04" db="EMBL/GenBank/DDBJ databases">
        <authorList>
            <person name="Zhang T."/>
        </authorList>
    </citation>
    <scope>NUCLEOTIDE SEQUENCE</scope>
    <source>
        <strain evidence="2">HKST-UBA03</strain>
    </source>
</reference>
<evidence type="ECO:0000313" key="3">
    <source>
        <dbReference type="Proteomes" id="UP000751518"/>
    </source>
</evidence>
<dbReference type="AlphaFoldDB" id="A0A955RRX6"/>
<dbReference type="PANTHER" id="PTHR10885:SF0">
    <property type="entry name" value="ISOPENTENYL-DIPHOSPHATE DELTA-ISOMERASE"/>
    <property type="match status" value="1"/>
</dbReference>
<evidence type="ECO:0000259" key="1">
    <source>
        <dbReference type="PROSITE" id="PS51462"/>
    </source>
</evidence>
<dbReference type="Gene3D" id="3.90.79.10">
    <property type="entry name" value="Nucleoside Triphosphate Pyrophosphohydrolase"/>
    <property type="match status" value="1"/>
</dbReference>
<dbReference type="InterPro" id="IPR000086">
    <property type="entry name" value="NUDIX_hydrolase_dom"/>
</dbReference>
<organism evidence="2 3">
    <name type="scientific">candidate division WWE3 bacterium</name>
    <dbReference type="NCBI Taxonomy" id="2053526"/>
    <lineage>
        <taxon>Bacteria</taxon>
        <taxon>Katanobacteria</taxon>
    </lineage>
</organism>
<name>A0A955RRX6_UNCKA</name>
<feature type="domain" description="Nudix hydrolase" evidence="1">
    <location>
        <begin position="31"/>
        <end position="159"/>
    </location>
</feature>
<gene>
    <name evidence="2" type="ORF">KC614_02260</name>
</gene>